<evidence type="ECO:0000313" key="2">
    <source>
        <dbReference type="Proteomes" id="UP001056120"/>
    </source>
</evidence>
<reference evidence="2" key="1">
    <citation type="journal article" date="2022" name="Mol. Ecol. Resour.">
        <title>The genomes of chicory, endive, great burdock and yacon provide insights into Asteraceae palaeo-polyploidization history and plant inulin production.</title>
        <authorList>
            <person name="Fan W."/>
            <person name="Wang S."/>
            <person name="Wang H."/>
            <person name="Wang A."/>
            <person name="Jiang F."/>
            <person name="Liu H."/>
            <person name="Zhao H."/>
            <person name="Xu D."/>
            <person name="Zhang Y."/>
        </authorList>
    </citation>
    <scope>NUCLEOTIDE SEQUENCE [LARGE SCALE GENOMIC DNA]</scope>
    <source>
        <strain evidence="2">cv. Yunnan</strain>
    </source>
</reference>
<proteinExistence type="predicted"/>
<organism evidence="1 2">
    <name type="scientific">Smallanthus sonchifolius</name>
    <dbReference type="NCBI Taxonomy" id="185202"/>
    <lineage>
        <taxon>Eukaryota</taxon>
        <taxon>Viridiplantae</taxon>
        <taxon>Streptophyta</taxon>
        <taxon>Embryophyta</taxon>
        <taxon>Tracheophyta</taxon>
        <taxon>Spermatophyta</taxon>
        <taxon>Magnoliopsida</taxon>
        <taxon>eudicotyledons</taxon>
        <taxon>Gunneridae</taxon>
        <taxon>Pentapetalae</taxon>
        <taxon>asterids</taxon>
        <taxon>campanulids</taxon>
        <taxon>Asterales</taxon>
        <taxon>Asteraceae</taxon>
        <taxon>Asteroideae</taxon>
        <taxon>Heliantheae alliance</taxon>
        <taxon>Millerieae</taxon>
        <taxon>Smallanthus</taxon>
    </lineage>
</organism>
<accession>A0ACB9IL25</accession>
<reference evidence="1 2" key="2">
    <citation type="journal article" date="2022" name="Mol. Ecol. Resour.">
        <title>The genomes of chicory, endive, great burdock and yacon provide insights into Asteraceae paleo-polyploidization history and plant inulin production.</title>
        <authorList>
            <person name="Fan W."/>
            <person name="Wang S."/>
            <person name="Wang H."/>
            <person name="Wang A."/>
            <person name="Jiang F."/>
            <person name="Liu H."/>
            <person name="Zhao H."/>
            <person name="Xu D."/>
            <person name="Zhang Y."/>
        </authorList>
    </citation>
    <scope>NUCLEOTIDE SEQUENCE [LARGE SCALE GENOMIC DNA]</scope>
    <source>
        <strain evidence="2">cv. Yunnan</strain>
        <tissue evidence="1">Leaves</tissue>
    </source>
</reference>
<protein>
    <submittedName>
        <fullName evidence="1">Uncharacterized protein</fullName>
    </submittedName>
</protein>
<gene>
    <name evidence="1" type="ORF">L1987_24453</name>
</gene>
<dbReference type="Proteomes" id="UP001056120">
    <property type="component" value="Linkage Group LG08"/>
</dbReference>
<name>A0ACB9IL25_9ASTR</name>
<keyword evidence="2" id="KW-1185">Reference proteome</keyword>
<sequence length="341" mass="38842">MAHTKQTAHKSIGDKAPRKQLATKVQLSSKNRRENYWIISYIYFFHKHTIFVFLPFIYFFINNHNHQLFLIFSPFLHILANSQTQHIFFFYTSIRISLFQMDFNGFANTEHALELRLSSISSVAANTTNPIKKPNPSSDHPLEPSLTLALSGDSCGGPSFSNASAKREREVASEESERGGENTSGEEDEDGGLNGKKKLRLTKAQSGLLEEAFKLHTTLNPQKQKQELARDLKLRPRQVEVWFQNRRARTKLKQTEVDCEYLKKCCKTLTDENQRLRQEVQQLKAQKVSQPVYMQLPAATLTMCPSCERIGDTSSTSTKTSFTMAPKPYFFNPFTNSSAAC</sequence>
<comment type="caution">
    <text evidence="1">The sequence shown here is derived from an EMBL/GenBank/DDBJ whole genome shotgun (WGS) entry which is preliminary data.</text>
</comment>
<evidence type="ECO:0000313" key="1">
    <source>
        <dbReference type="EMBL" id="KAI3808502.1"/>
    </source>
</evidence>
<dbReference type="EMBL" id="CM042025">
    <property type="protein sequence ID" value="KAI3808502.1"/>
    <property type="molecule type" value="Genomic_DNA"/>
</dbReference>